<evidence type="ECO:0000313" key="2">
    <source>
        <dbReference type="EMBL" id="MBC5679010.1"/>
    </source>
</evidence>
<dbReference type="RefSeq" id="WP_024727478.1">
    <property type="nucleotide sequence ID" value="NZ_JACOOS010000027.1"/>
</dbReference>
<dbReference type="Pfam" id="PF04443">
    <property type="entry name" value="LuxE"/>
    <property type="match status" value="1"/>
</dbReference>
<dbReference type="InterPro" id="IPR042099">
    <property type="entry name" value="ANL_N_sf"/>
</dbReference>
<reference evidence="2 3" key="1">
    <citation type="submission" date="2020-08" db="EMBL/GenBank/DDBJ databases">
        <title>Genome public.</title>
        <authorList>
            <person name="Liu C."/>
            <person name="Sun Q."/>
        </authorList>
    </citation>
    <scope>NUCLEOTIDE SEQUENCE [LARGE SCALE GENOMIC DNA]</scope>
    <source>
        <strain evidence="2 3">NSJ-7</strain>
    </source>
</reference>
<evidence type="ECO:0000313" key="3">
    <source>
        <dbReference type="Proteomes" id="UP000635828"/>
    </source>
</evidence>
<protein>
    <submittedName>
        <fullName evidence="2">Acyl-protein synthetase</fullName>
    </submittedName>
</protein>
<proteinExistence type="predicted"/>
<gene>
    <name evidence="2" type="ORF">H8S22_15995</name>
</gene>
<dbReference type="Gene3D" id="3.40.50.12780">
    <property type="entry name" value="N-terminal domain of ligase-like"/>
    <property type="match status" value="1"/>
</dbReference>
<accession>A0ABR7FUX9</accession>
<dbReference type="Proteomes" id="UP000635828">
    <property type="component" value="Unassembled WGS sequence"/>
</dbReference>
<name>A0ABR7FUX9_9FIRM</name>
<evidence type="ECO:0000259" key="1">
    <source>
        <dbReference type="Pfam" id="PF04443"/>
    </source>
</evidence>
<feature type="domain" description="Acyl-protein synthetase LuxE" evidence="1">
    <location>
        <begin position="6"/>
        <end position="353"/>
    </location>
</feature>
<keyword evidence="3" id="KW-1185">Reference proteome</keyword>
<dbReference type="EMBL" id="JACOOS010000027">
    <property type="protein sequence ID" value="MBC5679010.1"/>
    <property type="molecule type" value="Genomic_DNA"/>
</dbReference>
<organism evidence="2 3">
    <name type="scientific">Anaerostipes hominis</name>
    <name type="common">ex Liu et al. 2021</name>
    <dbReference type="NCBI Taxonomy" id="2763018"/>
    <lineage>
        <taxon>Bacteria</taxon>
        <taxon>Bacillati</taxon>
        <taxon>Bacillota</taxon>
        <taxon>Clostridia</taxon>
        <taxon>Lachnospirales</taxon>
        <taxon>Lachnospiraceae</taxon>
        <taxon>Anaerostipes</taxon>
    </lineage>
</organism>
<dbReference type="InterPro" id="IPR007534">
    <property type="entry name" value="LuxE"/>
</dbReference>
<comment type="caution">
    <text evidence="2">The sequence shown here is derived from an EMBL/GenBank/DDBJ whole genome shotgun (WGS) entry which is preliminary data.</text>
</comment>
<sequence length="356" mass="40388">MEYEELLKQEPFGVSQKEKEVWFYNYFTELTAYHKEHCPAYAKLLSALQVPEAFSSMSQIPMMPVSAFKDMKLRSVEEEDVFKVITSSGTTGKKVSEIYLDEETAANQQKTLVRIMEEVIGKRRIPMLIADSPEVLQDRNMFSARGAGILGFSIVSSRHQYAFNKDMNLDVKGIEAFLEKYKNGPILVFGFTYMIWKYFYGALKESEKKLSIPNGIMIHGGGWKKLQAQAVSMEDFKKGIQEVSEIKQVYDYYGMAEQTGCIYLECEYGHLHASTYSDILIRNMQDFSVCEIGTEGTIQVLSPMARSYPGHSILTEDQGILLGIDDCPCGKKGKYFKVTGRMQHAEVRGCSDTYEG</sequence>